<sequence length="254" mass="26608">MTLIDLQGSTVLVTGASRGIGEAIARTLHGAGASVLLHYSQGAAEARQIAADLGPERSQLIQADLAAPGAAIDLWQRALVWRGSIAAVINNAATMPSAPISSDWHSWSRAWQDTLQVNLVAVADLCREAITHFQTQGGGTIVNLASRAAFRGDGPEYMAYAASKGGVIGLTRTIAKGFAQDGVRAYAIAPGFVRTDRIEQLMAERGAEYVTRDIPMGAPAEPQDIANLVAFLVAGLAPHATGATFDVNGASYFH</sequence>
<accession>A0A2W4WHX7</accession>
<dbReference type="PANTHER" id="PTHR43639:SF1">
    <property type="entry name" value="SHORT-CHAIN DEHYDROGENASE_REDUCTASE FAMILY PROTEIN"/>
    <property type="match status" value="1"/>
</dbReference>
<dbReference type="PRINTS" id="PR00080">
    <property type="entry name" value="SDRFAMILY"/>
</dbReference>
<reference evidence="3 4" key="2">
    <citation type="submission" date="2018-06" db="EMBL/GenBank/DDBJ databases">
        <title>Metagenomic assembly of (sub)arctic Cyanobacteria and their associated microbiome from non-axenic cultures.</title>
        <authorList>
            <person name="Baurain D."/>
        </authorList>
    </citation>
    <scope>NUCLEOTIDE SEQUENCE [LARGE SCALE GENOMIC DNA]</scope>
    <source>
        <strain evidence="3">ULC041bin1</strain>
    </source>
</reference>
<dbReference type="Gene3D" id="3.40.50.720">
    <property type="entry name" value="NAD(P)-binding Rossmann-like Domain"/>
    <property type="match status" value="1"/>
</dbReference>
<evidence type="ECO:0000256" key="1">
    <source>
        <dbReference type="ARBA" id="ARBA00006484"/>
    </source>
</evidence>
<evidence type="ECO:0000313" key="4">
    <source>
        <dbReference type="Proteomes" id="UP000249081"/>
    </source>
</evidence>
<dbReference type="FunFam" id="3.40.50.720:FF:000084">
    <property type="entry name" value="Short-chain dehydrogenase reductase"/>
    <property type="match status" value="1"/>
</dbReference>
<dbReference type="EMBL" id="QBMN01000015">
    <property type="protein sequence ID" value="PZO44733.1"/>
    <property type="molecule type" value="Genomic_DNA"/>
</dbReference>
<protein>
    <submittedName>
        <fullName evidence="3">3-oxoacyl-ACP reductase</fullName>
    </submittedName>
</protein>
<proteinExistence type="inferred from homology"/>
<keyword evidence="2" id="KW-0560">Oxidoreductase</keyword>
<comment type="similarity">
    <text evidence="1">Belongs to the short-chain dehydrogenases/reductases (SDR) family.</text>
</comment>
<dbReference type="Proteomes" id="UP000249081">
    <property type="component" value="Unassembled WGS sequence"/>
</dbReference>
<organism evidence="3 4">
    <name type="scientific">Shackletoniella antarctica</name>
    <dbReference type="NCBI Taxonomy" id="268115"/>
    <lineage>
        <taxon>Bacteria</taxon>
        <taxon>Bacillati</taxon>
        <taxon>Cyanobacteriota</taxon>
        <taxon>Cyanophyceae</taxon>
        <taxon>Oculatellales</taxon>
        <taxon>Oculatellaceae</taxon>
        <taxon>Shackletoniella</taxon>
    </lineage>
</organism>
<dbReference type="PANTHER" id="PTHR43639">
    <property type="entry name" value="OXIDOREDUCTASE, SHORT-CHAIN DEHYDROGENASE/REDUCTASE FAMILY (AFU_ORTHOLOGUE AFUA_5G02870)"/>
    <property type="match status" value="1"/>
</dbReference>
<dbReference type="InterPro" id="IPR036291">
    <property type="entry name" value="NAD(P)-bd_dom_sf"/>
</dbReference>
<gene>
    <name evidence="3" type="ORF">DCF17_03690</name>
</gene>
<dbReference type="PRINTS" id="PR00081">
    <property type="entry name" value="GDHRDH"/>
</dbReference>
<dbReference type="SUPFAM" id="SSF51735">
    <property type="entry name" value="NAD(P)-binding Rossmann-fold domains"/>
    <property type="match status" value="1"/>
</dbReference>
<dbReference type="AlphaFoldDB" id="A0A2W4WHX7"/>
<name>A0A2W4WHX7_9CYAN</name>
<comment type="caution">
    <text evidence="3">The sequence shown here is derived from an EMBL/GenBank/DDBJ whole genome shotgun (WGS) entry which is preliminary data.</text>
</comment>
<dbReference type="Pfam" id="PF13561">
    <property type="entry name" value="adh_short_C2"/>
    <property type="match status" value="1"/>
</dbReference>
<dbReference type="InterPro" id="IPR002347">
    <property type="entry name" value="SDR_fam"/>
</dbReference>
<evidence type="ECO:0000313" key="3">
    <source>
        <dbReference type="EMBL" id="PZO44733.1"/>
    </source>
</evidence>
<dbReference type="GO" id="GO:0016491">
    <property type="term" value="F:oxidoreductase activity"/>
    <property type="evidence" value="ECO:0007669"/>
    <property type="project" value="UniProtKB-KW"/>
</dbReference>
<evidence type="ECO:0000256" key="2">
    <source>
        <dbReference type="ARBA" id="ARBA00023002"/>
    </source>
</evidence>
<dbReference type="CDD" id="cd05233">
    <property type="entry name" value="SDR_c"/>
    <property type="match status" value="1"/>
</dbReference>
<reference evidence="4" key="1">
    <citation type="submission" date="2018-04" db="EMBL/GenBank/DDBJ databases">
        <authorList>
            <person name="Cornet L."/>
        </authorList>
    </citation>
    <scope>NUCLEOTIDE SEQUENCE [LARGE SCALE GENOMIC DNA]</scope>
</reference>